<dbReference type="GO" id="GO:0005975">
    <property type="term" value="P:carbohydrate metabolic process"/>
    <property type="evidence" value="ECO:0007669"/>
    <property type="project" value="InterPro"/>
</dbReference>
<evidence type="ECO:0000256" key="4">
    <source>
        <dbReference type="RuleBase" id="RU003690"/>
    </source>
</evidence>
<organism evidence="6 7">
    <name type="scientific">Oldenlandia corymbosa var. corymbosa</name>
    <dbReference type="NCBI Taxonomy" id="529605"/>
    <lineage>
        <taxon>Eukaryota</taxon>
        <taxon>Viridiplantae</taxon>
        <taxon>Streptophyta</taxon>
        <taxon>Embryophyta</taxon>
        <taxon>Tracheophyta</taxon>
        <taxon>Spermatophyta</taxon>
        <taxon>Magnoliopsida</taxon>
        <taxon>eudicotyledons</taxon>
        <taxon>Gunneridae</taxon>
        <taxon>Pentapetalae</taxon>
        <taxon>asterids</taxon>
        <taxon>lamiids</taxon>
        <taxon>Gentianales</taxon>
        <taxon>Rubiaceae</taxon>
        <taxon>Rubioideae</taxon>
        <taxon>Spermacoceae</taxon>
        <taxon>Hedyotis-Oldenlandia complex</taxon>
        <taxon>Oldenlandia</taxon>
    </lineage>
</organism>
<dbReference type="PANTHER" id="PTHR10353">
    <property type="entry name" value="GLYCOSYL HYDROLASE"/>
    <property type="match status" value="1"/>
</dbReference>
<dbReference type="AlphaFoldDB" id="A0AAV1DZA2"/>
<dbReference type="InterPro" id="IPR001360">
    <property type="entry name" value="Glyco_hydro_1"/>
</dbReference>
<dbReference type="InterPro" id="IPR033132">
    <property type="entry name" value="GH_1_N_CS"/>
</dbReference>
<evidence type="ECO:0000256" key="5">
    <source>
        <dbReference type="SAM" id="MobiDB-lite"/>
    </source>
</evidence>
<dbReference type="PANTHER" id="PTHR10353:SF137">
    <property type="entry name" value="MYROSINASE 3-RELATED"/>
    <property type="match status" value="1"/>
</dbReference>
<dbReference type="EMBL" id="OX459124">
    <property type="protein sequence ID" value="CAI9112109.1"/>
    <property type="molecule type" value="Genomic_DNA"/>
</dbReference>
<comment type="similarity">
    <text evidence="1 4">Belongs to the glycosyl hydrolase 1 family.</text>
</comment>
<dbReference type="InterPro" id="IPR017853">
    <property type="entry name" value="GH"/>
</dbReference>
<dbReference type="SUPFAM" id="SSF51445">
    <property type="entry name" value="(Trans)glycosidases"/>
    <property type="match status" value="2"/>
</dbReference>
<reference evidence="6" key="1">
    <citation type="submission" date="2023-03" db="EMBL/GenBank/DDBJ databases">
        <authorList>
            <person name="Julca I."/>
        </authorList>
    </citation>
    <scope>NUCLEOTIDE SEQUENCE</scope>
</reference>
<evidence type="ECO:0000313" key="7">
    <source>
        <dbReference type="Proteomes" id="UP001161247"/>
    </source>
</evidence>
<dbReference type="Pfam" id="PF00232">
    <property type="entry name" value="Glyco_hydro_1"/>
    <property type="match status" value="2"/>
</dbReference>
<evidence type="ECO:0000313" key="6">
    <source>
        <dbReference type="EMBL" id="CAI9112109.1"/>
    </source>
</evidence>
<dbReference type="PROSITE" id="PS00653">
    <property type="entry name" value="GLYCOSYL_HYDROL_F1_2"/>
    <property type="match status" value="1"/>
</dbReference>
<keyword evidence="7" id="KW-1185">Reference proteome</keyword>
<evidence type="ECO:0000256" key="3">
    <source>
        <dbReference type="ARBA" id="ARBA00023295"/>
    </source>
</evidence>
<gene>
    <name evidence="6" type="ORF">OLC1_LOCUS19361</name>
</gene>
<accession>A0AAV1DZA2</accession>
<sequence>MAFPSHFFSRAGAPAAFIRRSYFGKDFVFGSATATFQIEGGLDDGGRGDIWDTFAKEMEFGQYVDHWITLNEPFTYAYSAHVDKVHAPGLETVKDHIFATGTNTEGAPTPAATSAATEVSASAGTNEEAEEEEEEEDDGGSFFYPSRSTVHRKQTRNKVMVFKPRTSWASEAEYIDPFAYPYIVTHNLLLAHAKVVEVFKKKYQDHAKKKKIGITLVSMWFQPRSPNDEKDKAVALRVIDFFIGWNCTQMKNF</sequence>
<feature type="compositionally biased region" description="Low complexity" evidence="5">
    <location>
        <begin position="104"/>
        <end position="125"/>
    </location>
</feature>
<evidence type="ECO:0000256" key="2">
    <source>
        <dbReference type="ARBA" id="ARBA00022801"/>
    </source>
</evidence>
<proteinExistence type="inferred from homology"/>
<keyword evidence="3" id="KW-0326">Glycosidase</keyword>
<dbReference type="GO" id="GO:0009821">
    <property type="term" value="P:alkaloid biosynthetic process"/>
    <property type="evidence" value="ECO:0007669"/>
    <property type="project" value="UniProtKB-ARBA"/>
</dbReference>
<name>A0AAV1DZA2_OLDCO</name>
<dbReference type="GO" id="GO:0008422">
    <property type="term" value="F:beta-glucosidase activity"/>
    <property type="evidence" value="ECO:0007669"/>
    <property type="project" value="TreeGrafter"/>
</dbReference>
<feature type="region of interest" description="Disordered" evidence="5">
    <location>
        <begin position="101"/>
        <end position="146"/>
    </location>
</feature>
<feature type="compositionally biased region" description="Acidic residues" evidence="5">
    <location>
        <begin position="127"/>
        <end position="139"/>
    </location>
</feature>
<protein>
    <submittedName>
        <fullName evidence="6">OLC1v1012491C1</fullName>
    </submittedName>
</protein>
<evidence type="ECO:0000256" key="1">
    <source>
        <dbReference type="ARBA" id="ARBA00010838"/>
    </source>
</evidence>
<keyword evidence="2" id="KW-0378">Hydrolase</keyword>
<dbReference type="Gene3D" id="3.20.20.80">
    <property type="entry name" value="Glycosidases"/>
    <property type="match status" value="3"/>
</dbReference>
<dbReference type="Proteomes" id="UP001161247">
    <property type="component" value="Chromosome 7"/>
</dbReference>